<dbReference type="InterPro" id="IPR036412">
    <property type="entry name" value="HAD-like_sf"/>
</dbReference>
<dbReference type="PATRIC" id="fig|1423738.3.peg.1769"/>
<dbReference type="SUPFAM" id="SSF56784">
    <property type="entry name" value="HAD-like"/>
    <property type="match status" value="1"/>
</dbReference>
<dbReference type="GO" id="GO:0016791">
    <property type="term" value="F:phosphatase activity"/>
    <property type="evidence" value="ECO:0007669"/>
    <property type="project" value="UniProtKB-ARBA"/>
</dbReference>
<dbReference type="CDD" id="cd07516">
    <property type="entry name" value="HAD_Pase"/>
    <property type="match status" value="1"/>
</dbReference>
<sequence length="273" mass="29494">MDEMTIKLVAIDIDDTLLSSTGKILPSTLTSIRAALAQDVKIVLCSGRPLAGIRPFLNELGITGPEQYVIANGGGMIESVTGQVVAKHLINNADYRRLTAFAKARQLPFNVVDPDSEIITADHDIYWLIAVQAWENKAGILVREPDELPADFQIAKGVFVASSETLDNIEADVYREFGEYLYVVRAARQFLEVMNPNAGKGQALQDLAGKLGLQPDEVMAIGDEGNDVAMFKFAGTAVAMGNGTAEAKEHANFVTSSNNDDGIAEAFDKYVLD</sequence>
<accession>A0A0R2BJ68</accession>
<dbReference type="SFLD" id="SFLDS00003">
    <property type="entry name" value="Haloacid_Dehalogenase"/>
    <property type="match status" value="1"/>
</dbReference>
<name>A0A0R2BJ68_9LACO</name>
<dbReference type="Pfam" id="PF08282">
    <property type="entry name" value="Hydrolase_3"/>
    <property type="match status" value="1"/>
</dbReference>
<reference evidence="1 2" key="1">
    <citation type="journal article" date="2015" name="Genome Announc.">
        <title>Expanding the biotechnology potential of lactobacilli through comparative genomics of 213 strains and associated genera.</title>
        <authorList>
            <person name="Sun Z."/>
            <person name="Harris H.M."/>
            <person name="McCann A."/>
            <person name="Guo C."/>
            <person name="Argimon S."/>
            <person name="Zhang W."/>
            <person name="Yang X."/>
            <person name="Jeffery I.B."/>
            <person name="Cooney J.C."/>
            <person name="Kagawa T.F."/>
            <person name="Liu W."/>
            <person name="Song Y."/>
            <person name="Salvetti E."/>
            <person name="Wrobel A."/>
            <person name="Rasinkangas P."/>
            <person name="Parkhill J."/>
            <person name="Rea M.C."/>
            <person name="O'Sullivan O."/>
            <person name="Ritari J."/>
            <person name="Douillard F.P."/>
            <person name="Paul Ross R."/>
            <person name="Yang R."/>
            <person name="Briner A.E."/>
            <person name="Felis G.E."/>
            <person name="de Vos W.M."/>
            <person name="Barrangou R."/>
            <person name="Klaenhammer T.R."/>
            <person name="Caufield P.W."/>
            <person name="Cui Y."/>
            <person name="Zhang H."/>
            <person name="O'Toole P.W."/>
        </authorList>
    </citation>
    <scope>NUCLEOTIDE SEQUENCE [LARGE SCALE GENOMIC DNA]</scope>
    <source>
        <strain evidence="1 2">DSM 20335</strain>
    </source>
</reference>
<comment type="caution">
    <text evidence="1">The sequence shown here is derived from an EMBL/GenBank/DDBJ whole genome shotgun (WGS) entry which is preliminary data.</text>
</comment>
<dbReference type="AlphaFoldDB" id="A0A0R2BJ68"/>
<dbReference type="InterPro" id="IPR006379">
    <property type="entry name" value="HAD-SF_hydro_IIB"/>
</dbReference>
<dbReference type="Proteomes" id="UP000051813">
    <property type="component" value="Unassembled WGS sequence"/>
</dbReference>
<dbReference type="PANTHER" id="PTHR10000">
    <property type="entry name" value="PHOSPHOSERINE PHOSPHATASE"/>
    <property type="match status" value="1"/>
</dbReference>
<dbReference type="InterPro" id="IPR000150">
    <property type="entry name" value="Cof"/>
</dbReference>
<gene>
    <name evidence="1" type="ORF">FC84_GL001741</name>
</gene>
<dbReference type="EMBL" id="AYYK01000004">
    <property type="protein sequence ID" value="KRM79560.1"/>
    <property type="molecule type" value="Genomic_DNA"/>
</dbReference>
<evidence type="ECO:0000313" key="1">
    <source>
        <dbReference type="EMBL" id="KRM79560.1"/>
    </source>
</evidence>
<dbReference type="NCBIfam" id="TIGR01484">
    <property type="entry name" value="HAD-SF-IIB"/>
    <property type="match status" value="1"/>
</dbReference>
<dbReference type="NCBIfam" id="TIGR00099">
    <property type="entry name" value="Cof-subfamily"/>
    <property type="match status" value="1"/>
</dbReference>
<dbReference type="SFLD" id="SFLDG01144">
    <property type="entry name" value="C2.B.4:_PGP_Like"/>
    <property type="match status" value="1"/>
</dbReference>
<keyword evidence="2" id="KW-1185">Reference proteome</keyword>
<dbReference type="InterPro" id="IPR023214">
    <property type="entry name" value="HAD_sf"/>
</dbReference>
<dbReference type="Gene3D" id="3.40.50.1000">
    <property type="entry name" value="HAD superfamily/HAD-like"/>
    <property type="match status" value="1"/>
</dbReference>
<evidence type="ECO:0000313" key="2">
    <source>
        <dbReference type="Proteomes" id="UP000051813"/>
    </source>
</evidence>
<protein>
    <submittedName>
        <fullName evidence="1">Hydrolase, had superfamily, cof family</fullName>
    </submittedName>
</protein>
<dbReference type="GO" id="GO:0005829">
    <property type="term" value="C:cytosol"/>
    <property type="evidence" value="ECO:0007669"/>
    <property type="project" value="TreeGrafter"/>
</dbReference>
<dbReference type="SFLD" id="SFLDG01140">
    <property type="entry name" value="C2.B:_Phosphomannomutase_and_P"/>
    <property type="match status" value="1"/>
</dbReference>
<dbReference type="GO" id="GO:0000287">
    <property type="term" value="F:magnesium ion binding"/>
    <property type="evidence" value="ECO:0007669"/>
    <property type="project" value="TreeGrafter"/>
</dbReference>
<organism evidence="1 2">
    <name type="scientific">Lapidilactobacillus dextrinicus DSM 20335</name>
    <dbReference type="NCBI Taxonomy" id="1423738"/>
    <lineage>
        <taxon>Bacteria</taxon>
        <taxon>Bacillati</taxon>
        <taxon>Bacillota</taxon>
        <taxon>Bacilli</taxon>
        <taxon>Lactobacillales</taxon>
        <taxon>Lactobacillaceae</taxon>
        <taxon>Lapidilactobacillus</taxon>
    </lineage>
</organism>
<proteinExistence type="predicted"/>
<keyword evidence="1" id="KW-0378">Hydrolase</keyword>
<dbReference type="PANTHER" id="PTHR10000:SF8">
    <property type="entry name" value="HAD SUPERFAMILY HYDROLASE-LIKE, TYPE 3"/>
    <property type="match status" value="1"/>
</dbReference>
<dbReference type="Gene3D" id="3.30.1240.10">
    <property type="match status" value="1"/>
</dbReference>